<reference evidence="2 3" key="1">
    <citation type="journal article" date="2019" name="Emerg. Microbes Infect.">
        <title>Comprehensive subspecies identification of 175 nontuberculous mycobacteria species based on 7547 genomic profiles.</title>
        <authorList>
            <person name="Matsumoto Y."/>
            <person name="Kinjo T."/>
            <person name="Motooka D."/>
            <person name="Nabeya D."/>
            <person name="Jung N."/>
            <person name="Uechi K."/>
            <person name="Horii T."/>
            <person name="Iida T."/>
            <person name="Fujita J."/>
            <person name="Nakamura S."/>
        </authorList>
    </citation>
    <scope>NUCLEOTIDE SEQUENCE [LARGE SCALE GENOMIC DNA]</scope>
    <source>
        <strain evidence="2 3">JCM 30996</strain>
    </source>
</reference>
<dbReference type="RefSeq" id="WP_163891304.1">
    <property type="nucleotide sequence ID" value="NZ_BLLB01000002.1"/>
</dbReference>
<evidence type="ECO:0000256" key="1">
    <source>
        <dbReference type="SAM" id="Phobius"/>
    </source>
</evidence>
<accession>A0A7I9ZRB3</accession>
<name>A0A7I9ZRB3_9MYCO</name>
<sequence>MIVPGTLAQYLNHVDAFNLNSDTSRFVLLLFQPVLIAFTLWSTGIPKNKR</sequence>
<evidence type="ECO:0000313" key="2">
    <source>
        <dbReference type="EMBL" id="GFH03562.1"/>
    </source>
</evidence>
<keyword evidence="1" id="KW-0472">Membrane</keyword>
<gene>
    <name evidence="2" type="ORF">MHIP_40450</name>
</gene>
<keyword evidence="1" id="KW-0812">Transmembrane</keyword>
<keyword evidence="1" id="KW-1133">Transmembrane helix</keyword>
<organism evidence="2 3">
    <name type="scientific">Mycolicibacterium hippocampi</name>
    <dbReference type="NCBI Taxonomy" id="659824"/>
    <lineage>
        <taxon>Bacteria</taxon>
        <taxon>Bacillati</taxon>
        <taxon>Actinomycetota</taxon>
        <taxon>Actinomycetes</taxon>
        <taxon>Mycobacteriales</taxon>
        <taxon>Mycobacteriaceae</taxon>
        <taxon>Mycolicibacterium</taxon>
    </lineage>
</organism>
<dbReference type="AlphaFoldDB" id="A0A7I9ZRB3"/>
<dbReference type="EMBL" id="BLLB01000002">
    <property type="protein sequence ID" value="GFH03562.1"/>
    <property type="molecule type" value="Genomic_DNA"/>
</dbReference>
<proteinExistence type="predicted"/>
<feature type="transmembrane region" description="Helical" evidence="1">
    <location>
        <begin position="26"/>
        <end position="45"/>
    </location>
</feature>
<dbReference type="Proteomes" id="UP000465304">
    <property type="component" value="Unassembled WGS sequence"/>
</dbReference>
<keyword evidence="3" id="KW-1185">Reference proteome</keyword>
<protein>
    <submittedName>
        <fullName evidence="2">Uncharacterized protein</fullName>
    </submittedName>
</protein>
<comment type="caution">
    <text evidence="2">The sequence shown here is derived from an EMBL/GenBank/DDBJ whole genome shotgun (WGS) entry which is preliminary data.</text>
</comment>
<evidence type="ECO:0000313" key="3">
    <source>
        <dbReference type="Proteomes" id="UP000465304"/>
    </source>
</evidence>